<dbReference type="EMBL" id="JAFHKJ010000065">
    <property type="protein sequence ID" value="MBN2977364.1"/>
    <property type="molecule type" value="Genomic_DNA"/>
</dbReference>
<organism evidence="1 2">
    <name type="scientific">Pseudomonas lactucae</name>
    <dbReference type="NCBI Taxonomy" id="2813360"/>
    <lineage>
        <taxon>Bacteria</taxon>
        <taxon>Pseudomonadati</taxon>
        <taxon>Pseudomonadota</taxon>
        <taxon>Gammaproteobacteria</taxon>
        <taxon>Pseudomonadales</taxon>
        <taxon>Pseudomonadaceae</taxon>
        <taxon>Pseudomonas</taxon>
    </lineage>
</organism>
<evidence type="ECO:0000313" key="2">
    <source>
        <dbReference type="Proteomes" id="UP001154860"/>
    </source>
</evidence>
<gene>
    <name evidence="1" type="ORF">JWR99_15955</name>
</gene>
<dbReference type="Pfam" id="PF19888">
    <property type="entry name" value="DUF6361"/>
    <property type="match status" value="1"/>
</dbReference>
<name>A0A9X0YDI7_9PSED</name>
<proteinExistence type="predicted"/>
<reference evidence="1 2" key="1">
    <citation type="journal article" date="2021" name="Int. J. Syst. Evol. Microbiol.">
        <title>Pseudomonas lactucae sp. nov., a pathogen causing bacterial rot of lettuce in Japan.</title>
        <authorList>
            <person name="Sawada H."/>
            <person name="Fujikawa T."/>
            <person name="Satou M."/>
        </authorList>
    </citation>
    <scope>NUCLEOTIDE SEQUENCE [LARGE SCALE GENOMIC DNA]</scope>
    <source>
        <strain evidence="1 2">MAFF 301381</strain>
    </source>
</reference>
<dbReference type="InterPro" id="IPR045941">
    <property type="entry name" value="DUF6361"/>
</dbReference>
<keyword evidence="2" id="KW-1185">Reference proteome</keyword>
<dbReference type="Proteomes" id="UP001154860">
    <property type="component" value="Unassembled WGS sequence"/>
</dbReference>
<sequence>MMFGASSGVRDEVGFLIVHQRYADHFFPGTSVLHTRLRYALLIPWLYQSLRAKRPSPKDFGHAFTDLEHKLTGRLQFKGSGGEPDGVIGGEVYPRTISQPPAYVYWTALTKWGLIGARPDGRPWSRPDMARLLAAGSKRSMHDDDGKPFDAVTLPFPLGQ</sequence>
<evidence type="ECO:0000313" key="1">
    <source>
        <dbReference type="EMBL" id="MBN2977364.1"/>
    </source>
</evidence>
<dbReference type="RefSeq" id="WP_205489133.1">
    <property type="nucleotide sequence ID" value="NZ_JAFHKI010000004.1"/>
</dbReference>
<reference evidence="1 2" key="2">
    <citation type="journal article" date="2023" name="Plant Pathol.">
        <title>Dismantling and reorganizing Pseudomonas marginalis sensu#lato.</title>
        <authorList>
            <person name="Sawada H."/>
            <person name="Fujikawa T."/>
            <person name="Satou M."/>
        </authorList>
    </citation>
    <scope>NUCLEOTIDE SEQUENCE [LARGE SCALE GENOMIC DNA]</scope>
    <source>
        <strain evidence="1 2">MAFF 301381</strain>
    </source>
</reference>
<protein>
    <submittedName>
        <fullName evidence="1">Uncharacterized protein</fullName>
    </submittedName>
</protein>
<comment type="caution">
    <text evidence="1">The sequence shown here is derived from an EMBL/GenBank/DDBJ whole genome shotgun (WGS) entry which is preliminary data.</text>
</comment>
<dbReference type="AlphaFoldDB" id="A0A9X0YDI7"/>
<accession>A0A9X0YDI7</accession>